<dbReference type="EMBL" id="ML170164">
    <property type="protein sequence ID" value="TDL25252.1"/>
    <property type="molecule type" value="Genomic_DNA"/>
</dbReference>
<sequence>MSFGNPQRLPDDPEVLRRQEFLKRLEHQQFGSPGGGIRGGGTSLPIPGRFRWSYHPASRSEPLAPVTSHLTVPRLTPLPSHTADPNSGIVPSWHNQGQGKWQDVQTTSHNGNWTGAEGLPVPGQPGILDPLIPLDSRTVHESIDARRSMHTGVVPPGQPQPITPPQHHTAPHKRGETKIPFIPASILMEPRLERRSSSCYPLYGWDMSKPVEQHYQEMQHVGIWEWDRMQYLTTPGCHTVFFSFKALPWFGMNHVRTSKYDPPFLTVGALIYRISLHLHALRRLAGPPAYFRLIDGLFKSKKFYFHYADISPIDQLPGVTYCQIHTISRSDFVLNRR</sequence>
<feature type="region of interest" description="Disordered" evidence="1">
    <location>
        <begin position="74"/>
        <end position="103"/>
    </location>
</feature>
<keyword evidence="3" id="KW-1185">Reference proteome</keyword>
<evidence type="ECO:0000256" key="1">
    <source>
        <dbReference type="SAM" id="MobiDB-lite"/>
    </source>
</evidence>
<feature type="compositionally biased region" description="Polar residues" evidence="1">
    <location>
        <begin position="93"/>
        <end position="103"/>
    </location>
</feature>
<evidence type="ECO:0000313" key="3">
    <source>
        <dbReference type="Proteomes" id="UP000294933"/>
    </source>
</evidence>
<evidence type="ECO:0000313" key="2">
    <source>
        <dbReference type="EMBL" id="TDL25252.1"/>
    </source>
</evidence>
<protein>
    <submittedName>
        <fullName evidence="2">Uncharacterized protein</fullName>
    </submittedName>
</protein>
<dbReference type="AlphaFoldDB" id="A0A4Y7QDU3"/>
<reference evidence="2 3" key="1">
    <citation type="submission" date="2018-06" db="EMBL/GenBank/DDBJ databases">
        <title>A transcriptomic atlas of mushroom development highlights an independent origin of complex multicellularity.</title>
        <authorList>
            <consortium name="DOE Joint Genome Institute"/>
            <person name="Krizsan K."/>
            <person name="Almasi E."/>
            <person name="Merenyi Z."/>
            <person name="Sahu N."/>
            <person name="Viragh M."/>
            <person name="Koszo T."/>
            <person name="Mondo S."/>
            <person name="Kiss B."/>
            <person name="Balint B."/>
            <person name="Kues U."/>
            <person name="Barry K."/>
            <person name="Hegedus J.C."/>
            <person name="Henrissat B."/>
            <person name="Johnson J."/>
            <person name="Lipzen A."/>
            <person name="Ohm R."/>
            <person name="Nagy I."/>
            <person name="Pangilinan J."/>
            <person name="Yan J."/>
            <person name="Xiong Y."/>
            <person name="Grigoriev I.V."/>
            <person name="Hibbett D.S."/>
            <person name="Nagy L.G."/>
        </authorList>
    </citation>
    <scope>NUCLEOTIDE SEQUENCE [LARGE SCALE GENOMIC DNA]</scope>
    <source>
        <strain evidence="2 3">SZMC22713</strain>
    </source>
</reference>
<name>A0A4Y7QDU3_9AGAM</name>
<accession>A0A4Y7QDU3</accession>
<gene>
    <name evidence="2" type="ORF">BD410DRAFT_785135</name>
</gene>
<dbReference type="Proteomes" id="UP000294933">
    <property type="component" value="Unassembled WGS sequence"/>
</dbReference>
<dbReference type="VEuPathDB" id="FungiDB:BD410DRAFT_785135"/>
<organism evidence="2 3">
    <name type="scientific">Rickenella mellea</name>
    <dbReference type="NCBI Taxonomy" id="50990"/>
    <lineage>
        <taxon>Eukaryota</taxon>
        <taxon>Fungi</taxon>
        <taxon>Dikarya</taxon>
        <taxon>Basidiomycota</taxon>
        <taxon>Agaricomycotina</taxon>
        <taxon>Agaricomycetes</taxon>
        <taxon>Hymenochaetales</taxon>
        <taxon>Rickenellaceae</taxon>
        <taxon>Rickenella</taxon>
    </lineage>
</organism>
<proteinExistence type="predicted"/>